<dbReference type="InterPro" id="IPR032430">
    <property type="entry name" value="Blm10_mid"/>
</dbReference>
<feature type="domain" description="Proteasome activator Blm10 middle HEAT repeats region" evidence="10">
    <location>
        <begin position="318"/>
        <end position="809"/>
    </location>
</feature>
<evidence type="ECO:0000313" key="13">
    <source>
        <dbReference type="Proteomes" id="UP001107558"/>
    </source>
</evidence>
<evidence type="ECO:0000313" key="12">
    <source>
        <dbReference type="EMBL" id="KAG5672273.1"/>
    </source>
</evidence>
<keyword evidence="8" id="KW-0539">Nucleus</keyword>
<keyword evidence="6" id="KW-0227">DNA damage</keyword>
<accession>A0A9J6BQW8</accession>
<evidence type="ECO:0000259" key="9">
    <source>
        <dbReference type="Pfam" id="PF11919"/>
    </source>
</evidence>
<dbReference type="Pfam" id="PF23096">
    <property type="entry name" value="HEAT_PSME4"/>
    <property type="match status" value="1"/>
</dbReference>
<keyword evidence="7" id="KW-0234">DNA repair</keyword>
<evidence type="ECO:0000256" key="6">
    <source>
        <dbReference type="ARBA" id="ARBA00022763"/>
    </source>
</evidence>
<feature type="domain" description="Proteasome activator complex subunit 4 C-terminal" evidence="9">
    <location>
        <begin position="1715"/>
        <end position="1799"/>
    </location>
</feature>
<comment type="subcellular location">
    <subcellularLocation>
        <location evidence="2">Cytoplasm</location>
    </subcellularLocation>
    <subcellularLocation>
        <location evidence="1">Nucleus speckle</location>
    </subcellularLocation>
</comment>
<keyword evidence="13" id="KW-1185">Reference proteome</keyword>
<dbReference type="GO" id="GO:0010499">
    <property type="term" value="P:proteasomal ubiquitin-independent protein catabolic process"/>
    <property type="evidence" value="ECO:0007669"/>
    <property type="project" value="TreeGrafter"/>
</dbReference>
<evidence type="ECO:0000256" key="3">
    <source>
        <dbReference type="ARBA" id="ARBA00005739"/>
    </source>
</evidence>
<name>A0A9J6BQW8_POLVA</name>
<evidence type="ECO:0000256" key="7">
    <source>
        <dbReference type="ARBA" id="ARBA00023204"/>
    </source>
</evidence>
<dbReference type="Proteomes" id="UP001107558">
    <property type="component" value="Chromosome 3"/>
</dbReference>
<evidence type="ECO:0008006" key="14">
    <source>
        <dbReference type="Google" id="ProtNLM"/>
    </source>
</evidence>
<evidence type="ECO:0000259" key="11">
    <source>
        <dbReference type="Pfam" id="PF23096"/>
    </source>
</evidence>
<dbReference type="SUPFAM" id="SSF48371">
    <property type="entry name" value="ARM repeat"/>
    <property type="match status" value="2"/>
</dbReference>
<evidence type="ECO:0000256" key="5">
    <source>
        <dbReference type="ARBA" id="ARBA00022737"/>
    </source>
</evidence>
<dbReference type="PANTHER" id="PTHR32170">
    <property type="entry name" value="PROTEASOME ACTIVATOR COMPLEX SUBUNIT 4"/>
    <property type="match status" value="1"/>
</dbReference>
<evidence type="ECO:0000256" key="1">
    <source>
        <dbReference type="ARBA" id="ARBA00004324"/>
    </source>
</evidence>
<comment type="caution">
    <text evidence="12">The sequence shown here is derived from an EMBL/GenBank/DDBJ whole genome shotgun (WGS) entry which is preliminary data.</text>
</comment>
<dbReference type="Gene3D" id="1.25.10.10">
    <property type="entry name" value="Leucine-rich Repeat Variant"/>
    <property type="match status" value="1"/>
</dbReference>
<comment type="similarity">
    <text evidence="3">Belongs to the BLM10 family.</text>
</comment>
<keyword evidence="5" id="KW-0677">Repeat</keyword>
<evidence type="ECO:0000256" key="8">
    <source>
        <dbReference type="ARBA" id="ARBA00023242"/>
    </source>
</evidence>
<organism evidence="12 13">
    <name type="scientific">Polypedilum vanderplanki</name>
    <name type="common">Sleeping chironomid midge</name>
    <dbReference type="NCBI Taxonomy" id="319348"/>
    <lineage>
        <taxon>Eukaryota</taxon>
        <taxon>Metazoa</taxon>
        <taxon>Ecdysozoa</taxon>
        <taxon>Arthropoda</taxon>
        <taxon>Hexapoda</taxon>
        <taxon>Insecta</taxon>
        <taxon>Pterygota</taxon>
        <taxon>Neoptera</taxon>
        <taxon>Endopterygota</taxon>
        <taxon>Diptera</taxon>
        <taxon>Nematocera</taxon>
        <taxon>Chironomoidea</taxon>
        <taxon>Chironomidae</taxon>
        <taxon>Chironominae</taxon>
        <taxon>Polypedilum</taxon>
        <taxon>Polypedilum</taxon>
    </lineage>
</organism>
<dbReference type="OrthoDB" id="17907at2759"/>
<evidence type="ECO:0000256" key="2">
    <source>
        <dbReference type="ARBA" id="ARBA00004496"/>
    </source>
</evidence>
<dbReference type="Pfam" id="PF16507">
    <property type="entry name" value="HEAT_PSME4_mid"/>
    <property type="match status" value="1"/>
</dbReference>
<dbReference type="GO" id="GO:0016504">
    <property type="term" value="F:peptidase activator activity"/>
    <property type="evidence" value="ECO:0007669"/>
    <property type="project" value="InterPro"/>
</dbReference>
<dbReference type="PANTHER" id="PTHR32170:SF3">
    <property type="entry name" value="PROTEASOME ACTIVATOR COMPLEX SUBUNIT 4"/>
    <property type="match status" value="1"/>
</dbReference>
<protein>
    <recommendedName>
        <fullName evidence="14">Proteasome activator complex subunit 4</fullName>
    </recommendedName>
</protein>
<feature type="domain" description="Proteasome activator complex subunit 4-like HEAT repeat-like" evidence="11">
    <location>
        <begin position="1162"/>
        <end position="1440"/>
    </location>
</feature>
<dbReference type="InterPro" id="IPR011989">
    <property type="entry name" value="ARM-like"/>
</dbReference>
<dbReference type="InterPro" id="IPR021843">
    <property type="entry name" value="PSME4_C"/>
</dbReference>
<dbReference type="InterPro" id="IPR035309">
    <property type="entry name" value="PSME4"/>
</dbReference>
<dbReference type="GO" id="GO:0006281">
    <property type="term" value="P:DNA repair"/>
    <property type="evidence" value="ECO:0007669"/>
    <property type="project" value="UniProtKB-KW"/>
</dbReference>
<sequence length="1800" mass="209498">MDLEADNERLESWNEKRVKVLGWKPQSEQFHNFYLPYYNEKSFDEESNRILQQIKQNLGLAVATREIYPASGVYITKLMSYLKLYGFKFTKEEHVEFIKLIYEMIQIPNIDPAKLNKCCVCLSQLLRKSKLLSPDDLQLEWRPLYRLVKIYLDKRSTKGDLIRFYPTLEQNIHFLIQLSVQYIPLESNQEILNELLPQMQPLDIGKNDSVMEMLSLFLNPLSYELWFDYFMNLWNTYQYPCWNSDIMNLIACTSAQTIGLIDWTPHIPIMFTRILRSLELPVSYKQIKSAKNQSLSADASATWIISLIGPKYDTMKYLKNLFSTIESYLNPANSGKWVRMISDLLVQLVKYFQERLITERYKKHPWKRAIPAEYCLRDCDIQEFVEVFKPIAMTAIYSKMQPYDIGKICKGLAELRPDLILPDILEKVSLTAELINEPHKFTSALSCLSSVASVVLREDNIPDSKDQIIPIMFSVLPGIDSNDFKKTSITLQFLITVSIMIPFVDCSQASSYHKLTEEQLIICEQTSQLEDFVLQFLDRIFTLIESSSVESIRMEHNNLDHLKSKLESIAEALVQSAAHSILGQCSQEILDSASFKLVNYIKNTALEPTVAGNAMSTLCRVFARVNGKNIYHSLIPFIVQLIDSHFDEGEDVYEIEKQNDDFLYYIQILCSLVRGDPTEIQLYSDEIISVIDKLLRCKCKASSCCGANMIGNFLTILNTVQTNDIKTVPYAYEKPLKDFLPIKYWGRKMNREEKFNFFMPGERERALCEKIIHYYLLPILFKFETYIAGNLIISRDEMLLNLHIVSSVLKCNNFLENWDEEPMHLIDTIIDLSPMKLNIGFTGLEVKMPDGSNVRKTIVDLLDKLQVKLLVESSDDIKSFKQLISLWEKVHHRINYSQSFDNQLKNYQASKQFQDYKLCKTRKDIRAVVATRVIIQQDLRDELSSPCFTVTHYKILLNLIKLSTSHYSAIRSTAQSRLFRMLNIYCFSYRSIVDTMIEYLKLDPNENHESFKGALYVIGTNRRNRLMLKHDWEVVEKLWMAFLKTKLSEKLSVVRLMESITEGVNNEFQTIAVDIEVSDKIVDLGVKMMVDKTKLPQNYLEHGALKLAAKNEENRIIYHRLTDEILKYSQEKTLHWRYNLLCSTLINDLMHPTAYYSPFVAEIFVRNLIHDSAFERSIALKICNTIMKQQKREHIKITINPYKFNSASTILPPGLREDNKWLQYDIDKVPKNQQEWDEPRYAYKVNGFFGWTPKVEIYAPSSMQPNLDRSYEMLNEHEKIFYNFFSNTQNVDKLFNYWSMEEKKGKEKFQRARFWLIKQIFDTFGDIFLDNILVHVKPLIKTKNESSHRCAAEIIAGILRGAKHWNYEKTKKMYEKIMPLVRLALDNITSESDTIWGCAFATASEGIDPNKQFFLHETLLENPIRDEKSFFDCSRLYCLQGAFNQHAWRMVSVARRLLTYLTPFLDHPFQNVRERIGSTLINIFENDLNFGDELPACLPQIRHLLEMKKNELTLLKTDENQNHVIETKTPYASAIRLFKTIAQCIIGIVNRCSNGNEVIYYELISIGVRLEKCEYDVELADSCSVLLALISQAFTKPQCVNELMKKIDEVSYYTSWSARLSIIDMMQVLVFNNMPILISRTEWVDKVQEIVLRLLEDSICEVREKSAQVLGGLIHCSFLPSTDKLLELFKKKCQTKVIKRTHTEKNISVEQNIRIRHGGVLGLCAFITAYPYDIPHFTPNIFEVLYHHLDDPQPIPATIRKTLADFKRTHHDGWDFHQLKFTETQLAVLSDLTVPPSYFN</sequence>
<dbReference type="EMBL" id="JADBJN010000003">
    <property type="protein sequence ID" value="KAG5672273.1"/>
    <property type="molecule type" value="Genomic_DNA"/>
</dbReference>
<dbReference type="GO" id="GO:0016607">
    <property type="term" value="C:nuclear speck"/>
    <property type="evidence" value="ECO:0007669"/>
    <property type="project" value="UniProtKB-SubCell"/>
</dbReference>
<dbReference type="GO" id="GO:0070628">
    <property type="term" value="F:proteasome binding"/>
    <property type="evidence" value="ECO:0007669"/>
    <property type="project" value="InterPro"/>
</dbReference>
<dbReference type="InterPro" id="IPR016024">
    <property type="entry name" value="ARM-type_fold"/>
</dbReference>
<dbReference type="Pfam" id="PF11919">
    <property type="entry name" value="PSME4_C"/>
    <property type="match status" value="1"/>
</dbReference>
<dbReference type="GO" id="GO:0005829">
    <property type="term" value="C:cytosol"/>
    <property type="evidence" value="ECO:0007669"/>
    <property type="project" value="TreeGrafter"/>
</dbReference>
<evidence type="ECO:0000259" key="10">
    <source>
        <dbReference type="Pfam" id="PF16507"/>
    </source>
</evidence>
<evidence type="ECO:0000256" key="4">
    <source>
        <dbReference type="ARBA" id="ARBA00022490"/>
    </source>
</evidence>
<dbReference type="InterPro" id="IPR055455">
    <property type="entry name" value="HEAT_PSME4"/>
</dbReference>
<keyword evidence="4" id="KW-0963">Cytoplasm</keyword>
<proteinExistence type="inferred from homology"/>
<gene>
    <name evidence="12" type="ORF">PVAND_002412</name>
</gene>
<reference evidence="12" key="1">
    <citation type="submission" date="2021-03" db="EMBL/GenBank/DDBJ databases">
        <title>Chromosome level genome of the anhydrobiotic midge Polypedilum vanderplanki.</title>
        <authorList>
            <person name="Yoshida Y."/>
            <person name="Kikawada T."/>
            <person name="Gusev O."/>
        </authorList>
    </citation>
    <scope>NUCLEOTIDE SEQUENCE</scope>
    <source>
        <strain evidence="12">NIAS01</strain>
        <tissue evidence="12">Whole body or cell culture</tissue>
    </source>
</reference>